<dbReference type="Proteomes" id="UP000499080">
    <property type="component" value="Unassembled WGS sequence"/>
</dbReference>
<dbReference type="SUPFAM" id="SSF53098">
    <property type="entry name" value="Ribonuclease H-like"/>
    <property type="match status" value="1"/>
</dbReference>
<accession>A0A4Y2F647</accession>
<keyword evidence="3" id="KW-1185">Reference proteome</keyword>
<sequence>MNTEQFLLAFRRFISRRGLCSTIYSDNAKTFKCANVELRKLWKSIRHPTVQNLISSHGIKWKYIVEKGAWWGGFWERHFRTIKTSLRKIVGRSSLSLSELETLFIEIEAMINSRPITYIYDDPSEPSPLTPAHFLIGKRLLSLPVIRVSREELIGSRNSLIKRHKHQQNLLNHFWYRWRKHYLLSLRSMNICPLTNVPGKFKVNDVVLVHDDRHPRNMWTMGKIIKTHPGRDGKIRSCLIKTANSNLRRPVQLLYNLEINNSE</sequence>
<dbReference type="Pfam" id="PF18701">
    <property type="entry name" value="DUF5641"/>
    <property type="match status" value="1"/>
</dbReference>
<evidence type="ECO:0000259" key="1">
    <source>
        <dbReference type="PROSITE" id="PS50994"/>
    </source>
</evidence>
<dbReference type="Gene3D" id="3.30.420.10">
    <property type="entry name" value="Ribonuclease H-like superfamily/Ribonuclease H"/>
    <property type="match status" value="1"/>
</dbReference>
<dbReference type="EMBL" id="BGPR01000787">
    <property type="protein sequence ID" value="GBM35544.1"/>
    <property type="molecule type" value="Genomic_DNA"/>
</dbReference>
<name>A0A4Y2F647_ARAVE</name>
<dbReference type="PANTHER" id="PTHR47331">
    <property type="entry name" value="PHD-TYPE DOMAIN-CONTAINING PROTEIN"/>
    <property type="match status" value="1"/>
</dbReference>
<evidence type="ECO:0000313" key="2">
    <source>
        <dbReference type="EMBL" id="GBM35544.1"/>
    </source>
</evidence>
<dbReference type="InterPro" id="IPR040676">
    <property type="entry name" value="DUF5641"/>
</dbReference>
<feature type="domain" description="Integrase catalytic" evidence="1">
    <location>
        <begin position="1"/>
        <end position="139"/>
    </location>
</feature>
<gene>
    <name evidence="2" type="ORF">AVEN_106768_1</name>
</gene>
<comment type="caution">
    <text evidence="2">The sequence shown here is derived from an EMBL/GenBank/DDBJ whole genome shotgun (WGS) entry which is preliminary data.</text>
</comment>
<dbReference type="OrthoDB" id="6514903at2759"/>
<dbReference type="GO" id="GO:0003676">
    <property type="term" value="F:nucleic acid binding"/>
    <property type="evidence" value="ECO:0007669"/>
    <property type="project" value="InterPro"/>
</dbReference>
<reference evidence="2 3" key="1">
    <citation type="journal article" date="2019" name="Sci. Rep.">
        <title>Orb-weaving spider Araneus ventricosus genome elucidates the spidroin gene catalogue.</title>
        <authorList>
            <person name="Kono N."/>
            <person name="Nakamura H."/>
            <person name="Ohtoshi R."/>
            <person name="Moran D.A.P."/>
            <person name="Shinohara A."/>
            <person name="Yoshida Y."/>
            <person name="Fujiwara M."/>
            <person name="Mori M."/>
            <person name="Tomita M."/>
            <person name="Arakawa K."/>
        </authorList>
    </citation>
    <scope>NUCLEOTIDE SEQUENCE [LARGE SCALE GENOMIC DNA]</scope>
</reference>
<dbReference type="AlphaFoldDB" id="A0A4Y2F647"/>
<proteinExistence type="predicted"/>
<dbReference type="InterPro" id="IPR001584">
    <property type="entry name" value="Integrase_cat-core"/>
</dbReference>
<protein>
    <recommendedName>
        <fullName evidence="1">Integrase catalytic domain-containing protein</fullName>
    </recommendedName>
</protein>
<dbReference type="InterPro" id="IPR012337">
    <property type="entry name" value="RNaseH-like_sf"/>
</dbReference>
<dbReference type="PANTHER" id="PTHR47331:SF1">
    <property type="entry name" value="GAG-LIKE PROTEIN"/>
    <property type="match status" value="1"/>
</dbReference>
<dbReference type="PROSITE" id="PS50994">
    <property type="entry name" value="INTEGRASE"/>
    <property type="match status" value="1"/>
</dbReference>
<dbReference type="GO" id="GO:0015074">
    <property type="term" value="P:DNA integration"/>
    <property type="evidence" value="ECO:0007669"/>
    <property type="project" value="InterPro"/>
</dbReference>
<dbReference type="InterPro" id="IPR036397">
    <property type="entry name" value="RNaseH_sf"/>
</dbReference>
<organism evidence="2 3">
    <name type="scientific">Araneus ventricosus</name>
    <name type="common">Orbweaver spider</name>
    <name type="synonym">Epeira ventricosa</name>
    <dbReference type="NCBI Taxonomy" id="182803"/>
    <lineage>
        <taxon>Eukaryota</taxon>
        <taxon>Metazoa</taxon>
        <taxon>Ecdysozoa</taxon>
        <taxon>Arthropoda</taxon>
        <taxon>Chelicerata</taxon>
        <taxon>Arachnida</taxon>
        <taxon>Araneae</taxon>
        <taxon>Araneomorphae</taxon>
        <taxon>Entelegynae</taxon>
        <taxon>Araneoidea</taxon>
        <taxon>Araneidae</taxon>
        <taxon>Araneus</taxon>
    </lineage>
</organism>
<evidence type="ECO:0000313" key="3">
    <source>
        <dbReference type="Proteomes" id="UP000499080"/>
    </source>
</evidence>